<dbReference type="InterPro" id="IPR004518">
    <property type="entry name" value="MazG-like_dom"/>
</dbReference>
<feature type="domain" description="NTP pyrophosphohydrolase MazG-like" evidence="1">
    <location>
        <begin position="32"/>
        <end position="97"/>
    </location>
</feature>
<dbReference type="Proteomes" id="UP001056218">
    <property type="component" value="Chromosome"/>
</dbReference>
<organism evidence="2 3">
    <name type="scientific">Peptoniphilus genitalis</name>
    <dbReference type="NCBI Taxonomy" id="3036303"/>
    <lineage>
        <taxon>Bacteria</taxon>
        <taxon>Bacillati</taxon>
        <taxon>Bacillota</taxon>
        <taxon>Tissierellia</taxon>
        <taxon>Tissierellales</taxon>
        <taxon>Peptoniphilaceae</taxon>
        <taxon>Peptoniphilus</taxon>
    </lineage>
</organism>
<evidence type="ECO:0000259" key="1">
    <source>
        <dbReference type="Pfam" id="PF03819"/>
    </source>
</evidence>
<reference evidence="2 3" key="1">
    <citation type="submission" date="2022-05" db="EMBL/GenBank/DDBJ databases">
        <title>Identification of Peptoniphilus vaginalis-like Bacteria, Peptoniphilus septimus sp. nov. from Blood Cultures in a Cervical Cancer Patient receiving Chemotherapy: Case and Implications.</title>
        <authorList>
            <person name="Zhan X.-Y."/>
        </authorList>
    </citation>
    <scope>NUCLEOTIDE SEQUENCE [LARGE SCALE GENOMIC DNA]</scope>
    <source>
        <strain evidence="2 3">SAHP1</strain>
    </source>
</reference>
<sequence length="112" mass="13377">MFEKLSKKIIKWAKDRDLLHRKNAPKQFMKFIEEVFEFKAEMDQVERIDHEKLKEIYTDRMKLEMGDIFVTLIILCEQLGIDLFDCLNKAYKKISIRTGKTINGTFIKSEDL</sequence>
<dbReference type="CDD" id="cd11540">
    <property type="entry name" value="NTP-PPase_u3"/>
    <property type="match status" value="1"/>
</dbReference>
<dbReference type="Pfam" id="PF03819">
    <property type="entry name" value="MazG"/>
    <property type="match status" value="1"/>
</dbReference>
<accession>A0ABY4TNI8</accession>
<gene>
    <name evidence="2" type="ORF">M9426_06445</name>
</gene>
<dbReference type="Gene3D" id="1.10.287.1080">
    <property type="entry name" value="MazG-like"/>
    <property type="match status" value="1"/>
</dbReference>
<proteinExistence type="predicted"/>
<evidence type="ECO:0000313" key="3">
    <source>
        <dbReference type="Proteomes" id="UP001056218"/>
    </source>
</evidence>
<dbReference type="SUPFAM" id="SSF101386">
    <property type="entry name" value="all-alpha NTP pyrophosphatases"/>
    <property type="match status" value="1"/>
</dbReference>
<dbReference type="RefSeq" id="WP_250341702.1">
    <property type="nucleotide sequence ID" value="NZ_CP097885.1"/>
</dbReference>
<keyword evidence="3" id="KW-1185">Reference proteome</keyword>
<dbReference type="EMBL" id="CP097885">
    <property type="protein sequence ID" value="URN40890.1"/>
    <property type="molecule type" value="Genomic_DNA"/>
</dbReference>
<protein>
    <submittedName>
        <fullName evidence="2">MazG-like family protein</fullName>
    </submittedName>
</protein>
<evidence type="ECO:0000313" key="2">
    <source>
        <dbReference type="EMBL" id="URN40890.1"/>
    </source>
</evidence>
<name>A0ABY4TNI8_9FIRM</name>